<keyword evidence="3" id="KW-0472">Membrane</keyword>
<feature type="transmembrane region" description="Helical" evidence="3">
    <location>
        <begin position="117"/>
        <end position="135"/>
    </location>
</feature>
<evidence type="ECO:0000256" key="1">
    <source>
        <dbReference type="ARBA" id="ARBA00004127"/>
    </source>
</evidence>
<sequence length="489" mass="53138">MAEQTTFSILPVLIVAVSLVGAGLIMRFRHDPNRRETVSVVTGVLKFALVMAMLPPILRGEVLRCHLVEILPGFSLVFRVDGFSMVFASISSFLWILTSFYSIGYMRGLNEHAQTRYYTCFALTLSAALGVAMSGSLFTMYLFYELVSIFTYPLVMHHEDHEARWGANKYLVYLMGTGKLFFLTALVLTYVLAGNLDFGPDAILPADADPTLLVVLFILFVAGIAKSGLIPLHSWLPSAMVAPTPVSALLHAVAVVKVGVFCIARVIYNVYGPELMQQLGLVMPTAFFMSATILLASMIALTHDNLKARLAYSTVSQLAYITLGFALVSVSSMTGGMIHIANHAFSKITLFYCAGAIFVASGKKYISELSGIGYRMPITMTAFAIGAFSMIGVPGTAGFVTKWFLGLGCLDNNSMLLLVFILTSSLLNAGYFLPIIYRAFFMRPSTADKAGLQEAPAFMVIPLSITAGLTILFGLFPQPFLQLIGEVLS</sequence>
<dbReference type="AlphaFoldDB" id="A0A915U3L8"/>
<dbReference type="NCBIfam" id="NF006236">
    <property type="entry name" value="PRK08375.1-1"/>
    <property type="match status" value="1"/>
</dbReference>
<dbReference type="InterPro" id="IPR050616">
    <property type="entry name" value="CPA3_Na-H_Antiporter_A"/>
</dbReference>
<reference evidence="5" key="1">
    <citation type="submission" date="2020-12" db="EMBL/GenBank/DDBJ databases">
        <title>Desulfobium dissulfuricans gen. nov., sp. nov., a novel mesophilic, sulfate-reducing bacterium isolated from a deep-sea hydrothermal vent.</title>
        <authorList>
            <person name="Hashimoto Y."/>
            <person name="Tame A."/>
            <person name="Sawayama S."/>
            <person name="Miyazaki J."/>
            <person name="Takai K."/>
            <person name="Nakagawa S."/>
        </authorList>
    </citation>
    <scope>NUCLEOTIDE SEQUENCE</scope>
    <source>
        <strain evidence="5">GF1</strain>
    </source>
</reference>
<dbReference type="InterPro" id="IPR001750">
    <property type="entry name" value="ND/Mrp_TM"/>
</dbReference>
<dbReference type="Proteomes" id="UP001063350">
    <property type="component" value="Chromosome"/>
</dbReference>
<dbReference type="PRINTS" id="PR01434">
    <property type="entry name" value="NADHDHGNASE5"/>
</dbReference>
<feature type="transmembrane region" description="Helical" evidence="3">
    <location>
        <begin position="287"/>
        <end position="306"/>
    </location>
</feature>
<feature type="transmembrane region" description="Helical" evidence="3">
    <location>
        <begin position="417"/>
        <end position="437"/>
    </location>
</feature>
<dbReference type="EMBL" id="AP024233">
    <property type="protein sequence ID" value="BCO10741.1"/>
    <property type="molecule type" value="Genomic_DNA"/>
</dbReference>
<dbReference type="Pfam" id="PF00361">
    <property type="entry name" value="Proton_antipo_M"/>
    <property type="match status" value="1"/>
</dbReference>
<keyword evidence="6" id="KW-1185">Reference proteome</keyword>
<name>A0A915U3L8_9BACT</name>
<feature type="transmembrane region" description="Helical" evidence="3">
    <location>
        <begin position="457"/>
        <end position="476"/>
    </location>
</feature>
<feature type="domain" description="NADH:quinone oxidoreductase/Mrp antiporter transmembrane" evidence="4">
    <location>
        <begin position="134"/>
        <end position="427"/>
    </location>
</feature>
<evidence type="ECO:0000259" key="4">
    <source>
        <dbReference type="Pfam" id="PF00361"/>
    </source>
</evidence>
<feature type="transmembrane region" description="Helical" evidence="3">
    <location>
        <begin position="6"/>
        <end position="26"/>
    </location>
</feature>
<dbReference type="KEGG" id="ddu:GF1_31170"/>
<gene>
    <name evidence="5" type="ORF">GF1_31170</name>
</gene>
<proteinExistence type="predicted"/>
<feature type="transmembrane region" description="Helical" evidence="3">
    <location>
        <begin position="248"/>
        <end position="267"/>
    </location>
</feature>
<feature type="transmembrane region" description="Helical" evidence="3">
    <location>
        <begin position="170"/>
        <end position="192"/>
    </location>
</feature>
<feature type="transmembrane region" description="Helical" evidence="3">
    <location>
        <begin position="82"/>
        <end position="105"/>
    </location>
</feature>
<feature type="transmembrane region" description="Helical" evidence="3">
    <location>
        <begin position="212"/>
        <end position="236"/>
    </location>
</feature>
<dbReference type="PANTHER" id="PTHR43373">
    <property type="entry name" value="NA(+)/H(+) ANTIPORTER SUBUNIT"/>
    <property type="match status" value="1"/>
</dbReference>
<feature type="transmembrane region" description="Helical" evidence="3">
    <location>
        <begin position="344"/>
        <end position="361"/>
    </location>
</feature>
<dbReference type="RefSeq" id="WP_267927460.1">
    <property type="nucleotide sequence ID" value="NZ_AP024233.1"/>
</dbReference>
<keyword evidence="2 3" id="KW-0812">Transmembrane</keyword>
<dbReference type="GO" id="GO:0016020">
    <property type="term" value="C:membrane"/>
    <property type="evidence" value="ECO:0007669"/>
    <property type="project" value="UniProtKB-SubCell"/>
</dbReference>
<dbReference type="PANTHER" id="PTHR43373:SF1">
    <property type="entry name" value="NA(+)_H(+) ANTIPORTER SUBUNIT A"/>
    <property type="match status" value="1"/>
</dbReference>
<keyword evidence="3" id="KW-1133">Transmembrane helix</keyword>
<evidence type="ECO:0000313" key="6">
    <source>
        <dbReference type="Proteomes" id="UP001063350"/>
    </source>
</evidence>
<comment type="subcellular location">
    <subcellularLocation>
        <location evidence="1">Endomembrane system</location>
        <topology evidence="1">Multi-pass membrane protein</topology>
    </subcellularLocation>
    <subcellularLocation>
        <location evidence="2">Membrane</location>
        <topology evidence="2">Multi-pass membrane protein</topology>
    </subcellularLocation>
</comment>
<feature type="transmembrane region" description="Helical" evidence="3">
    <location>
        <begin position="382"/>
        <end position="405"/>
    </location>
</feature>
<evidence type="ECO:0000256" key="2">
    <source>
        <dbReference type="RuleBase" id="RU000320"/>
    </source>
</evidence>
<evidence type="ECO:0000256" key="3">
    <source>
        <dbReference type="SAM" id="Phobius"/>
    </source>
</evidence>
<protein>
    <submittedName>
        <fullName evidence="5">Cation:proton antiporter</fullName>
    </submittedName>
</protein>
<organism evidence="5 6">
    <name type="scientific">Desulfolithobacter dissulfuricans</name>
    <dbReference type="NCBI Taxonomy" id="2795293"/>
    <lineage>
        <taxon>Bacteria</taxon>
        <taxon>Pseudomonadati</taxon>
        <taxon>Thermodesulfobacteriota</taxon>
        <taxon>Desulfobulbia</taxon>
        <taxon>Desulfobulbales</taxon>
        <taxon>Desulfobulbaceae</taxon>
        <taxon>Desulfolithobacter</taxon>
    </lineage>
</organism>
<feature type="transmembrane region" description="Helical" evidence="3">
    <location>
        <begin position="141"/>
        <end position="158"/>
    </location>
</feature>
<accession>A0A915U3L8</accession>
<feature type="transmembrane region" description="Helical" evidence="3">
    <location>
        <begin position="318"/>
        <end position="338"/>
    </location>
</feature>
<evidence type="ECO:0000313" key="5">
    <source>
        <dbReference type="EMBL" id="BCO10741.1"/>
    </source>
</evidence>
<feature type="transmembrane region" description="Helical" evidence="3">
    <location>
        <begin position="38"/>
        <end position="58"/>
    </location>
</feature>
<dbReference type="GO" id="GO:0012505">
    <property type="term" value="C:endomembrane system"/>
    <property type="evidence" value="ECO:0007669"/>
    <property type="project" value="UniProtKB-SubCell"/>
</dbReference>